<evidence type="ECO:0000313" key="4">
    <source>
        <dbReference type="Proteomes" id="UP000308430"/>
    </source>
</evidence>
<dbReference type="PANTHER" id="PTHR12126:SF11">
    <property type="entry name" value="NADH DEHYDROGENASE [UBIQUINONE] 1 ALPHA SUBCOMPLEX SUBUNIT 9, MITOCHONDRIAL"/>
    <property type="match status" value="1"/>
</dbReference>
<dbReference type="Pfam" id="PF13781">
    <property type="entry name" value="DoxX_3"/>
    <property type="match status" value="1"/>
</dbReference>
<protein>
    <submittedName>
        <fullName evidence="3">SDR family oxidoreductase</fullName>
    </submittedName>
</protein>
<dbReference type="AlphaFoldDB" id="A0A4S4ARL3"/>
<dbReference type="EMBL" id="SSOC01000010">
    <property type="protein sequence ID" value="THF61129.1"/>
    <property type="molecule type" value="Genomic_DNA"/>
</dbReference>
<gene>
    <name evidence="3" type="ORF">E6C76_21310</name>
</gene>
<keyword evidence="1" id="KW-0812">Transmembrane</keyword>
<dbReference type="RefSeq" id="WP_136350282.1">
    <property type="nucleotide sequence ID" value="NZ_SSOC01000010.1"/>
</dbReference>
<dbReference type="SUPFAM" id="SSF51735">
    <property type="entry name" value="NAD(P)-binding Rossmann-fold domains"/>
    <property type="match status" value="1"/>
</dbReference>
<accession>A0A4S4ARL3</accession>
<evidence type="ECO:0000259" key="2">
    <source>
        <dbReference type="Pfam" id="PF01370"/>
    </source>
</evidence>
<feature type="transmembrane region" description="Helical" evidence="1">
    <location>
        <begin position="327"/>
        <end position="354"/>
    </location>
</feature>
<evidence type="ECO:0000313" key="3">
    <source>
        <dbReference type="EMBL" id="THF61129.1"/>
    </source>
</evidence>
<keyword evidence="1" id="KW-1133">Transmembrane helix</keyword>
<dbReference type="InterPro" id="IPR051207">
    <property type="entry name" value="ComplexI_NDUFA9_subunit"/>
</dbReference>
<dbReference type="Pfam" id="PF01370">
    <property type="entry name" value="Epimerase"/>
    <property type="match status" value="1"/>
</dbReference>
<dbReference type="InterPro" id="IPR025695">
    <property type="entry name" value="DoxX-like"/>
</dbReference>
<comment type="caution">
    <text evidence="3">The sequence shown here is derived from an EMBL/GenBank/DDBJ whole genome shotgun (WGS) entry which is preliminary data.</text>
</comment>
<sequence length="416" mass="43435">MKVLLCGADGFLGRALAAALFAHGHTVLRAVHHPRQPDDVAIDYRRDVDPAAWLPRLAGVDAVINAVGVLRERQPGDFERLHHLAPAALFAACAQAGVGRALQISALGAQRGTTAYLASKARGDAALCRCLPGGVVLRPALVFGAEGASTRFFLALASLPVLAVPRACDVQPVHAEDLALLAVRVLEQQRAAPLVLEVPGPEALPFAALLAAYRKSLGLAPALQWAVPGALFGLGARIAGRLPGSLFTPDTWAMLAAGNTGDPAPAGRLLGRPPRAPAAFVDTAAAPALREAALAVWRAALLRAVLASIWALTAWLSIFVWPWSASLALLAAFGLGGAPGLAVLFGAAALDLGMAVLTVLRPGRRLWMAQLGLILAYSALIAWRLPEFLIHPFGPVLKNLAVAAVILLLWAEESRS</sequence>
<reference evidence="3 4" key="1">
    <citation type="submission" date="2019-04" db="EMBL/GenBank/DDBJ databases">
        <title>Azoarcus nasutitermitis sp. nov. isolated from termite nest.</title>
        <authorList>
            <person name="Lin S.-Y."/>
            <person name="Hameed A."/>
            <person name="Hsu Y.-H."/>
            <person name="Young C.-C."/>
        </authorList>
    </citation>
    <scope>NUCLEOTIDE SEQUENCE [LARGE SCALE GENOMIC DNA]</scope>
    <source>
        <strain evidence="3 4">CC-YHH838</strain>
    </source>
</reference>
<feature type="domain" description="NAD-dependent epimerase/dehydratase" evidence="2">
    <location>
        <begin position="3"/>
        <end position="106"/>
    </location>
</feature>
<feature type="transmembrane region" description="Helical" evidence="1">
    <location>
        <begin position="300"/>
        <end position="321"/>
    </location>
</feature>
<name>A0A4S4ARL3_9RHOO</name>
<feature type="transmembrane region" description="Helical" evidence="1">
    <location>
        <begin position="389"/>
        <end position="411"/>
    </location>
</feature>
<dbReference type="Gene3D" id="3.40.50.720">
    <property type="entry name" value="NAD(P)-binding Rossmann-like Domain"/>
    <property type="match status" value="1"/>
</dbReference>
<proteinExistence type="predicted"/>
<feature type="transmembrane region" description="Helical" evidence="1">
    <location>
        <begin position="366"/>
        <end position="383"/>
    </location>
</feature>
<dbReference type="InterPro" id="IPR001509">
    <property type="entry name" value="Epimerase_deHydtase"/>
</dbReference>
<dbReference type="InterPro" id="IPR036291">
    <property type="entry name" value="NAD(P)-bd_dom_sf"/>
</dbReference>
<dbReference type="PANTHER" id="PTHR12126">
    <property type="entry name" value="NADH-UBIQUINONE OXIDOREDUCTASE 39 KDA SUBUNIT-RELATED"/>
    <property type="match status" value="1"/>
</dbReference>
<organism evidence="3 4">
    <name type="scientific">Pseudothauera nasutitermitis</name>
    <dbReference type="NCBI Taxonomy" id="2565930"/>
    <lineage>
        <taxon>Bacteria</taxon>
        <taxon>Pseudomonadati</taxon>
        <taxon>Pseudomonadota</taxon>
        <taxon>Betaproteobacteria</taxon>
        <taxon>Rhodocyclales</taxon>
        <taxon>Zoogloeaceae</taxon>
        <taxon>Pseudothauera</taxon>
    </lineage>
</organism>
<evidence type="ECO:0000256" key="1">
    <source>
        <dbReference type="SAM" id="Phobius"/>
    </source>
</evidence>
<dbReference type="GO" id="GO:0044877">
    <property type="term" value="F:protein-containing complex binding"/>
    <property type="evidence" value="ECO:0007669"/>
    <property type="project" value="TreeGrafter"/>
</dbReference>
<keyword evidence="4" id="KW-1185">Reference proteome</keyword>
<dbReference type="Proteomes" id="UP000308430">
    <property type="component" value="Unassembled WGS sequence"/>
</dbReference>
<keyword evidence="1" id="KW-0472">Membrane</keyword>
<dbReference type="OrthoDB" id="5292533at2"/>